<dbReference type="GO" id="GO:0005254">
    <property type="term" value="F:chloride channel activity"/>
    <property type="evidence" value="ECO:0007669"/>
    <property type="project" value="TreeGrafter"/>
</dbReference>
<protein>
    <recommendedName>
        <fullName evidence="6">Anoctamin transmembrane domain-containing protein</fullName>
    </recommendedName>
</protein>
<feature type="transmembrane region" description="Helical" evidence="5">
    <location>
        <begin position="589"/>
        <end position="613"/>
    </location>
</feature>
<keyword evidence="4 5" id="KW-0472">Membrane</keyword>
<dbReference type="PANTHER" id="PTHR12308">
    <property type="entry name" value="ANOCTAMIN"/>
    <property type="match status" value="1"/>
</dbReference>
<feature type="transmembrane region" description="Helical" evidence="5">
    <location>
        <begin position="356"/>
        <end position="378"/>
    </location>
</feature>
<gene>
    <name evidence="7" type="ORF">AMON00008_LOCUS23417</name>
</gene>
<name>A0A7S4QP80_9DINO</name>
<feature type="domain" description="Anoctamin transmembrane" evidence="6">
    <location>
        <begin position="224"/>
        <end position="653"/>
    </location>
</feature>
<evidence type="ECO:0000259" key="6">
    <source>
        <dbReference type="Pfam" id="PF04547"/>
    </source>
</evidence>
<feature type="transmembrane region" description="Helical" evidence="5">
    <location>
        <begin position="279"/>
        <end position="298"/>
    </location>
</feature>
<proteinExistence type="predicted"/>
<feature type="transmembrane region" description="Helical" evidence="5">
    <location>
        <begin position="398"/>
        <end position="415"/>
    </location>
</feature>
<dbReference type="PANTHER" id="PTHR12308:SF73">
    <property type="entry name" value="ANOCTAMIN"/>
    <property type="match status" value="1"/>
</dbReference>
<sequence>MFGGRDEMHRWRQCLNRQMGSALDKAEAAEGPVAAQEVVVGPVLVLVLKPGGKRQLDEVLAAAEGAGLVATQVSFPETSPLCGSGVLTVGASATTLLRLAEEQGLEKRLLSAEASTSAMAEALASARACGIGLWRPLVRARMGLFLNDGGEASSLFSPAEVLLLLCNTLCASPSVCGLCSPVLAAQAAGELDAVLALPDHEDLEVLGKVWSPMAFWRPVPAAQIADYFGVGVAHYFLLMNSYAWWLTVPTCFGIVSFVWNELRGRTGGAAEGAFLGSLLSPAFTFGVIVWSTVCIINLRRVAAVSRHNLGQRTLDDIPRTFNSAWHHFKSRDMKTVELQTAGVQVQPLSLQRLLRYVLSVLVMLAVLSVSSAVVWMLLWVGDWVEARTSNAILQNSPVLLYLFVVGVLEHFYSRLAEILTRMEEHLSHERHVRSLTIKSALFQLINYQGWFLYLAFWRRDFDYLRSQLLLFFTLNQVRGNVLEIGLPWAQAAVKGRASEIALRRSPAPPILGSLALQKAIEHEYQRLPEEICDDYLEVAILFAAATWFAPVFPLGMLLAFLHAVMEVWGDSYKLCSVTRRTAHQGPNEAVLEAWLDVLVVISCLGIGISLALFRTAELGWDSFSLQMAEKVVLFFWLYLYLSIPDTPEPLARHLQQLERLLPLKDWLSTGAAAAEKKLA</sequence>
<dbReference type="EMBL" id="HBNR01034119">
    <property type="protein sequence ID" value="CAE4589367.1"/>
    <property type="molecule type" value="Transcribed_RNA"/>
</dbReference>
<evidence type="ECO:0000256" key="2">
    <source>
        <dbReference type="ARBA" id="ARBA00022692"/>
    </source>
</evidence>
<dbReference type="InterPro" id="IPR049452">
    <property type="entry name" value="Anoctamin_TM"/>
</dbReference>
<evidence type="ECO:0000313" key="7">
    <source>
        <dbReference type="EMBL" id="CAE4589367.1"/>
    </source>
</evidence>
<evidence type="ECO:0000256" key="3">
    <source>
        <dbReference type="ARBA" id="ARBA00022989"/>
    </source>
</evidence>
<evidence type="ECO:0000256" key="5">
    <source>
        <dbReference type="SAM" id="Phobius"/>
    </source>
</evidence>
<keyword evidence="2 5" id="KW-0812">Transmembrane</keyword>
<evidence type="ECO:0000256" key="4">
    <source>
        <dbReference type="ARBA" id="ARBA00023136"/>
    </source>
</evidence>
<dbReference type="Pfam" id="PF04547">
    <property type="entry name" value="Anoctamin"/>
    <property type="match status" value="1"/>
</dbReference>
<feature type="transmembrane region" description="Helical" evidence="5">
    <location>
        <begin position="538"/>
        <end position="568"/>
    </location>
</feature>
<evidence type="ECO:0000256" key="1">
    <source>
        <dbReference type="ARBA" id="ARBA00004141"/>
    </source>
</evidence>
<comment type="subcellular location">
    <subcellularLocation>
        <location evidence="1">Membrane</location>
        <topology evidence="1">Multi-pass membrane protein</topology>
    </subcellularLocation>
</comment>
<dbReference type="InterPro" id="IPR007632">
    <property type="entry name" value="Anoctamin"/>
</dbReference>
<organism evidence="7">
    <name type="scientific">Alexandrium monilatum</name>
    <dbReference type="NCBI Taxonomy" id="311494"/>
    <lineage>
        <taxon>Eukaryota</taxon>
        <taxon>Sar</taxon>
        <taxon>Alveolata</taxon>
        <taxon>Dinophyceae</taxon>
        <taxon>Gonyaulacales</taxon>
        <taxon>Pyrocystaceae</taxon>
        <taxon>Alexandrium</taxon>
    </lineage>
</organism>
<keyword evidence="3 5" id="KW-1133">Transmembrane helix</keyword>
<reference evidence="7" key="1">
    <citation type="submission" date="2021-01" db="EMBL/GenBank/DDBJ databases">
        <authorList>
            <person name="Corre E."/>
            <person name="Pelletier E."/>
            <person name="Niang G."/>
            <person name="Scheremetjew M."/>
            <person name="Finn R."/>
            <person name="Kale V."/>
            <person name="Holt S."/>
            <person name="Cochrane G."/>
            <person name="Meng A."/>
            <person name="Brown T."/>
            <person name="Cohen L."/>
        </authorList>
    </citation>
    <scope>NUCLEOTIDE SEQUENCE</scope>
    <source>
        <strain evidence="7">CCMP3105</strain>
    </source>
</reference>
<dbReference type="GO" id="GO:0016020">
    <property type="term" value="C:membrane"/>
    <property type="evidence" value="ECO:0007669"/>
    <property type="project" value="UniProtKB-SubCell"/>
</dbReference>
<dbReference type="AlphaFoldDB" id="A0A7S4QP80"/>
<accession>A0A7S4QP80</accession>
<feature type="transmembrane region" description="Helical" evidence="5">
    <location>
        <begin position="242"/>
        <end position="259"/>
    </location>
</feature>